<dbReference type="SUPFAM" id="SSF52091">
    <property type="entry name" value="SpoIIaa-like"/>
    <property type="match status" value="1"/>
</dbReference>
<dbReference type="Pfam" id="PF01740">
    <property type="entry name" value="STAS"/>
    <property type="match status" value="1"/>
</dbReference>
<dbReference type="InterPro" id="IPR002645">
    <property type="entry name" value="STAS_dom"/>
</dbReference>
<feature type="domain" description="STAS" evidence="1">
    <location>
        <begin position="1"/>
        <end position="61"/>
    </location>
</feature>
<dbReference type="EMBL" id="JAAAHS010000107">
    <property type="protein sequence ID" value="NBE52900.1"/>
    <property type="molecule type" value="Genomic_DNA"/>
</dbReference>
<evidence type="ECO:0000313" key="2">
    <source>
        <dbReference type="EMBL" id="NBE52900.1"/>
    </source>
</evidence>
<dbReference type="AlphaFoldDB" id="A0A964XL33"/>
<evidence type="ECO:0000313" key="3">
    <source>
        <dbReference type="Proteomes" id="UP000598297"/>
    </source>
</evidence>
<gene>
    <name evidence="2" type="ORF">GUY60_15985</name>
</gene>
<dbReference type="Gene3D" id="3.30.750.24">
    <property type="entry name" value="STAS domain"/>
    <property type="match status" value="1"/>
</dbReference>
<dbReference type="InterPro" id="IPR036513">
    <property type="entry name" value="STAS_dom_sf"/>
</dbReference>
<accession>A0A964XL33</accession>
<name>A0A964XL33_9ACTN</name>
<reference evidence="2" key="1">
    <citation type="submission" date="2020-01" db="EMBL/GenBank/DDBJ databases">
        <title>Whole-genome analyses of novel actinobacteria.</title>
        <authorList>
            <person name="Sahin N."/>
        </authorList>
    </citation>
    <scope>NUCLEOTIDE SEQUENCE</scope>
    <source>
        <strain evidence="2">YC537</strain>
    </source>
</reference>
<organism evidence="2 3">
    <name type="scientific">Streptomyces boluensis</name>
    <dbReference type="NCBI Taxonomy" id="1775135"/>
    <lineage>
        <taxon>Bacteria</taxon>
        <taxon>Bacillati</taxon>
        <taxon>Actinomycetota</taxon>
        <taxon>Actinomycetes</taxon>
        <taxon>Kitasatosporales</taxon>
        <taxon>Streptomycetaceae</taxon>
        <taxon>Streptomyces</taxon>
    </lineage>
</organism>
<dbReference type="Proteomes" id="UP000598297">
    <property type="component" value="Unassembled WGS sequence"/>
</dbReference>
<protein>
    <submittedName>
        <fullName evidence="2">STAS domain-containing protein</fullName>
    </submittedName>
</protein>
<dbReference type="PROSITE" id="PS50801">
    <property type="entry name" value="STAS"/>
    <property type="match status" value="1"/>
</dbReference>
<proteinExistence type="predicted"/>
<keyword evidence="3" id="KW-1185">Reference proteome</keyword>
<evidence type="ECO:0000259" key="1">
    <source>
        <dbReference type="PROSITE" id="PS50801"/>
    </source>
</evidence>
<dbReference type="RefSeq" id="WP_161698289.1">
    <property type="nucleotide sequence ID" value="NZ_JAAAHS010000107.1"/>
</dbReference>
<comment type="caution">
    <text evidence="2">The sequence shown here is derived from an EMBL/GenBank/DDBJ whole genome shotgun (WGS) entry which is preliminary data.</text>
</comment>
<dbReference type="OrthoDB" id="4333992at2"/>
<sequence>MGSDTTALLREAIVQVASRPDDHRRGVTLDLSALTYCDNAGLFTLLGICQALDAIGIRVAIPWTGVIADAAIERAVLQDRLPLHSA</sequence>